<dbReference type="PROSITE" id="PS50304">
    <property type="entry name" value="TUDOR"/>
    <property type="match status" value="1"/>
</dbReference>
<evidence type="ECO:0000256" key="7">
    <source>
        <dbReference type="ARBA" id="ARBA00023242"/>
    </source>
</evidence>
<feature type="region of interest" description="Disordered" evidence="12">
    <location>
        <begin position="181"/>
        <end position="200"/>
    </location>
</feature>
<keyword evidence="15" id="KW-1185">Reference proteome</keyword>
<evidence type="ECO:0000256" key="9">
    <source>
        <dbReference type="ARBA" id="ARBA00041083"/>
    </source>
</evidence>
<evidence type="ECO:0000256" key="4">
    <source>
        <dbReference type="ARBA" id="ARBA00022664"/>
    </source>
</evidence>
<evidence type="ECO:0000259" key="13">
    <source>
        <dbReference type="PROSITE" id="PS50304"/>
    </source>
</evidence>
<evidence type="ECO:0000256" key="11">
    <source>
        <dbReference type="SAM" id="Coils"/>
    </source>
</evidence>
<feature type="compositionally biased region" description="Basic residues" evidence="12">
    <location>
        <begin position="151"/>
        <end position="163"/>
    </location>
</feature>
<dbReference type="PANTHER" id="PTHR13681:SF26">
    <property type="entry name" value="SURVIVAL OF MOTOR NEURON-RELATED-SPLICING FACTOR 30"/>
    <property type="match status" value="1"/>
</dbReference>
<comment type="similarity">
    <text evidence="3">Belongs to the SMN family.</text>
</comment>
<keyword evidence="11" id="KW-0175">Coiled coil</keyword>
<keyword evidence="4" id="KW-0507">mRNA processing</keyword>
<feature type="region of interest" description="Disordered" evidence="12">
    <location>
        <begin position="120"/>
        <end position="167"/>
    </location>
</feature>
<reference evidence="14 15" key="1">
    <citation type="submission" date="2022-05" db="EMBL/GenBank/DDBJ databases">
        <authorList>
            <consortium name="Genoscope - CEA"/>
            <person name="William W."/>
        </authorList>
    </citation>
    <scope>NUCLEOTIDE SEQUENCE [LARGE SCALE GENOMIC DNA]</scope>
</reference>
<comment type="function">
    <text evidence="8">Involved in spliceosome assembly.</text>
</comment>
<keyword evidence="6" id="KW-0508">mRNA splicing</keyword>
<name>A0ABN8RP45_9CNID</name>
<evidence type="ECO:0000256" key="5">
    <source>
        <dbReference type="ARBA" id="ARBA00022728"/>
    </source>
</evidence>
<evidence type="ECO:0000256" key="12">
    <source>
        <dbReference type="SAM" id="MobiDB-lite"/>
    </source>
</evidence>
<feature type="coiled-coil region" evidence="11">
    <location>
        <begin position="4"/>
        <end position="51"/>
    </location>
</feature>
<gene>
    <name evidence="14" type="ORF">PLOB_00024520</name>
</gene>
<dbReference type="Gene3D" id="2.30.30.140">
    <property type="match status" value="1"/>
</dbReference>
<evidence type="ECO:0000313" key="15">
    <source>
        <dbReference type="Proteomes" id="UP001159405"/>
    </source>
</evidence>
<sequence>MADARELQTNLTEYRAQLRQVEAALTTDPGNEELKKLKQDLEEVINLTLDLLKVNEKGSTSSGSTWKVGDRCQAVWSQDGSYYDATVDSISDDLTTCTVSFDKYGNTEIVKVSSLRHTDQAGIKKPLEESESSASTSKKSRAGENALQEQKRKKNKMLKKKQKAKELEELREKGKQNWLDFFNNSKGGGSSKSGKSLKGVSKKSIFASPDTIQGKAITILAVICQVGVGTCGTGGQPMTQFTQPDKLVYKR</sequence>
<evidence type="ECO:0000256" key="2">
    <source>
        <dbReference type="ARBA" id="ARBA00004408"/>
    </source>
</evidence>
<comment type="subcellular location">
    <subcellularLocation>
        <location evidence="1">Nucleus speckle</location>
    </subcellularLocation>
    <subcellularLocation>
        <location evidence="2">Nucleus</location>
        <location evidence="2">Cajal body</location>
    </subcellularLocation>
</comment>
<evidence type="ECO:0000256" key="10">
    <source>
        <dbReference type="ARBA" id="ARBA00042567"/>
    </source>
</evidence>
<feature type="domain" description="Tudor" evidence="13">
    <location>
        <begin position="65"/>
        <end position="125"/>
    </location>
</feature>
<keyword evidence="5" id="KW-0747">Spliceosome</keyword>
<evidence type="ECO:0000256" key="6">
    <source>
        <dbReference type="ARBA" id="ARBA00023187"/>
    </source>
</evidence>
<dbReference type="Proteomes" id="UP001159405">
    <property type="component" value="Unassembled WGS sequence"/>
</dbReference>
<dbReference type="InterPro" id="IPR010304">
    <property type="entry name" value="SMN_Tudor"/>
</dbReference>
<dbReference type="SMART" id="SM00333">
    <property type="entry name" value="TUDOR"/>
    <property type="match status" value="1"/>
</dbReference>
<dbReference type="InterPro" id="IPR002999">
    <property type="entry name" value="Tudor"/>
</dbReference>
<evidence type="ECO:0000256" key="3">
    <source>
        <dbReference type="ARBA" id="ARBA00005371"/>
    </source>
</evidence>
<dbReference type="PANTHER" id="PTHR13681">
    <property type="entry name" value="SURVIVAL OF MOTOR NEURON-RELATED-SPLICING FACTOR 30-RELATED"/>
    <property type="match status" value="1"/>
</dbReference>
<accession>A0ABN8RP45</accession>
<comment type="caution">
    <text evidence="14">The sequence shown here is derived from an EMBL/GenBank/DDBJ whole genome shotgun (WGS) entry which is preliminary data.</text>
</comment>
<keyword evidence="7" id="KW-0539">Nucleus</keyword>
<protein>
    <recommendedName>
        <fullName evidence="9">Survival of motor neuron-related-splicing factor 30</fullName>
    </recommendedName>
    <alternativeName>
        <fullName evidence="10">Survival motor neuron domain-containing protein 1</fullName>
    </alternativeName>
</protein>
<organism evidence="14 15">
    <name type="scientific">Porites lobata</name>
    <dbReference type="NCBI Taxonomy" id="104759"/>
    <lineage>
        <taxon>Eukaryota</taxon>
        <taxon>Metazoa</taxon>
        <taxon>Cnidaria</taxon>
        <taxon>Anthozoa</taxon>
        <taxon>Hexacorallia</taxon>
        <taxon>Scleractinia</taxon>
        <taxon>Fungiina</taxon>
        <taxon>Poritidae</taxon>
        <taxon>Porites</taxon>
    </lineage>
</organism>
<dbReference type="Pfam" id="PF06003">
    <property type="entry name" value="SMN_Tudor"/>
    <property type="match status" value="1"/>
</dbReference>
<dbReference type="EMBL" id="CALNXK010000292">
    <property type="protein sequence ID" value="CAH3181261.1"/>
    <property type="molecule type" value="Genomic_DNA"/>
</dbReference>
<proteinExistence type="inferred from homology"/>
<dbReference type="SUPFAM" id="SSF63748">
    <property type="entry name" value="Tudor/PWWP/MBT"/>
    <property type="match status" value="1"/>
</dbReference>
<evidence type="ECO:0000256" key="1">
    <source>
        <dbReference type="ARBA" id="ARBA00004324"/>
    </source>
</evidence>
<dbReference type="CDD" id="cd20399">
    <property type="entry name" value="Tudor_SPF30"/>
    <property type="match status" value="1"/>
</dbReference>
<evidence type="ECO:0000313" key="14">
    <source>
        <dbReference type="EMBL" id="CAH3181261.1"/>
    </source>
</evidence>
<evidence type="ECO:0000256" key="8">
    <source>
        <dbReference type="ARBA" id="ARBA00037618"/>
    </source>
</evidence>